<evidence type="ECO:0000313" key="2">
    <source>
        <dbReference type="Proteomes" id="UP000252519"/>
    </source>
</evidence>
<comment type="caution">
    <text evidence="1">The sequence shown here is derived from an EMBL/GenBank/DDBJ whole genome shotgun (WGS) entry which is preliminary data.</text>
</comment>
<dbReference type="EMBL" id="JOJR01000018">
    <property type="protein sequence ID" value="RCN50892.1"/>
    <property type="molecule type" value="Genomic_DNA"/>
</dbReference>
<sequence>MRNILVQIPVGFKNRISEFVVAVVSPQDQAVFIVTFWKASKLTVT</sequence>
<dbReference type="OrthoDB" id="10413172at2759"/>
<protein>
    <submittedName>
        <fullName evidence="1">Uncharacterized protein</fullName>
    </submittedName>
</protein>
<reference evidence="1 2" key="1">
    <citation type="submission" date="2014-10" db="EMBL/GenBank/DDBJ databases">
        <title>Draft genome of the hookworm Ancylostoma caninum.</title>
        <authorList>
            <person name="Mitreva M."/>
        </authorList>
    </citation>
    <scope>NUCLEOTIDE SEQUENCE [LARGE SCALE GENOMIC DNA]</scope>
    <source>
        <strain evidence="1 2">Baltimore</strain>
    </source>
</reference>
<evidence type="ECO:0000313" key="1">
    <source>
        <dbReference type="EMBL" id="RCN50892.1"/>
    </source>
</evidence>
<proteinExistence type="predicted"/>
<keyword evidence="2" id="KW-1185">Reference proteome</keyword>
<accession>A0A368H2R5</accession>
<gene>
    <name evidence="1" type="ORF">ANCCAN_02905</name>
</gene>
<name>A0A368H2R5_ANCCA</name>
<dbReference type="AlphaFoldDB" id="A0A368H2R5"/>
<dbReference type="Proteomes" id="UP000252519">
    <property type="component" value="Unassembled WGS sequence"/>
</dbReference>
<organism evidence="1 2">
    <name type="scientific">Ancylostoma caninum</name>
    <name type="common">Dog hookworm</name>
    <dbReference type="NCBI Taxonomy" id="29170"/>
    <lineage>
        <taxon>Eukaryota</taxon>
        <taxon>Metazoa</taxon>
        <taxon>Ecdysozoa</taxon>
        <taxon>Nematoda</taxon>
        <taxon>Chromadorea</taxon>
        <taxon>Rhabditida</taxon>
        <taxon>Rhabditina</taxon>
        <taxon>Rhabditomorpha</taxon>
        <taxon>Strongyloidea</taxon>
        <taxon>Ancylostomatidae</taxon>
        <taxon>Ancylostomatinae</taxon>
        <taxon>Ancylostoma</taxon>
    </lineage>
</organism>